<accession>A0A8S2FI33</accession>
<evidence type="ECO:0000313" key="3">
    <source>
        <dbReference type="EMBL" id="CAF4263292.1"/>
    </source>
</evidence>
<gene>
    <name evidence="2" type="ORF">OVA965_LOCUS35672</name>
    <name evidence="3" type="ORF">TMI583_LOCUS36646</name>
</gene>
<keyword evidence="1" id="KW-0732">Signal</keyword>
<dbReference type="EMBL" id="CAJNOK010031376">
    <property type="protein sequence ID" value="CAF1471516.1"/>
    <property type="molecule type" value="Genomic_DNA"/>
</dbReference>
<evidence type="ECO:0000313" key="4">
    <source>
        <dbReference type="Proteomes" id="UP000677228"/>
    </source>
</evidence>
<sequence length="326" mass="37694">MMKIYLYLLSFILCYYIKECTSAQPYFPPQILFFAGNTLYAIDEINQRAYKSDSSSIKQSETAYALKNFPFAIPGSPQSKYYVQLLEGFPNIGCIYGTYWEYGGSTFNAFPSHWSNGTSFEIKNFMGFKYEMILSNTSSVYEDYWYSNVTCQPQSPKRVPCEEIYFRKNTDIPVRSTQVISTPWEVRQFTTNYLVISVGKPDDKYFDTIPKDWARTCRDVMLGVSYNPQSTKVDLNESAKVQVWLPTPPHRIDRNDTVHILWKADECTNCFTLSPKELIFNIENFHERQALTITRVKNGPQTHLIPIINGGGFDDVPVKNYTIFVE</sequence>
<dbReference type="Proteomes" id="UP000682733">
    <property type="component" value="Unassembled WGS sequence"/>
</dbReference>
<dbReference type="Proteomes" id="UP000677228">
    <property type="component" value="Unassembled WGS sequence"/>
</dbReference>
<comment type="caution">
    <text evidence="2">The sequence shown here is derived from an EMBL/GenBank/DDBJ whole genome shotgun (WGS) entry which is preliminary data.</text>
</comment>
<dbReference type="EMBL" id="CAJOBA010053269">
    <property type="protein sequence ID" value="CAF4263292.1"/>
    <property type="molecule type" value="Genomic_DNA"/>
</dbReference>
<dbReference type="AlphaFoldDB" id="A0A8S2FI33"/>
<evidence type="ECO:0000313" key="2">
    <source>
        <dbReference type="EMBL" id="CAF1471516.1"/>
    </source>
</evidence>
<proteinExistence type="predicted"/>
<reference evidence="2" key="1">
    <citation type="submission" date="2021-02" db="EMBL/GenBank/DDBJ databases">
        <authorList>
            <person name="Nowell W R."/>
        </authorList>
    </citation>
    <scope>NUCLEOTIDE SEQUENCE</scope>
</reference>
<evidence type="ECO:0000256" key="1">
    <source>
        <dbReference type="SAM" id="SignalP"/>
    </source>
</evidence>
<protein>
    <submittedName>
        <fullName evidence="2">Uncharacterized protein</fullName>
    </submittedName>
</protein>
<organism evidence="2 4">
    <name type="scientific">Didymodactylos carnosus</name>
    <dbReference type="NCBI Taxonomy" id="1234261"/>
    <lineage>
        <taxon>Eukaryota</taxon>
        <taxon>Metazoa</taxon>
        <taxon>Spiralia</taxon>
        <taxon>Gnathifera</taxon>
        <taxon>Rotifera</taxon>
        <taxon>Eurotatoria</taxon>
        <taxon>Bdelloidea</taxon>
        <taxon>Philodinida</taxon>
        <taxon>Philodinidae</taxon>
        <taxon>Didymodactylos</taxon>
    </lineage>
</organism>
<feature type="chain" id="PRO_5036273521" evidence="1">
    <location>
        <begin position="23"/>
        <end position="326"/>
    </location>
</feature>
<feature type="signal peptide" evidence="1">
    <location>
        <begin position="1"/>
        <end position="22"/>
    </location>
</feature>
<name>A0A8S2FI33_9BILA</name>